<feature type="region of interest" description="Disordered" evidence="1">
    <location>
        <begin position="28"/>
        <end position="55"/>
    </location>
</feature>
<comment type="caution">
    <text evidence="3">The sequence shown here is derived from an EMBL/GenBank/DDBJ whole genome shotgun (WGS) entry which is preliminary data.</text>
</comment>
<name>A0A2T6BRI8_9FLAO</name>
<dbReference type="InterPro" id="IPR025631">
    <property type="entry name" value="Porin_10"/>
</dbReference>
<dbReference type="EMBL" id="QBKT01000012">
    <property type="protein sequence ID" value="PTX58693.1"/>
    <property type="molecule type" value="Genomic_DNA"/>
</dbReference>
<reference evidence="3 4" key="1">
    <citation type="submission" date="2018-04" db="EMBL/GenBank/DDBJ databases">
        <title>Genomic Encyclopedia of Archaeal and Bacterial Type Strains, Phase II (KMG-II): from individual species to whole genera.</title>
        <authorList>
            <person name="Goeker M."/>
        </authorList>
    </citation>
    <scope>NUCLEOTIDE SEQUENCE [LARGE SCALE GENOMIC DNA]</scope>
    <source>
        <strain evidence="3 4">DSM 25731</strain>
    </source>
</reference>
<protein>
    <submittedName>
        <fullName evidence="3">Putative beta-barrel porin</fullName>
    </submittedName>
</protein>
<organism evidence="3 4">
    <name type="scientific">Kordia periserrulae</name>
    <dbReference type="NCBI Taxonomy" id="701523"/>
    <lineage>
        <taxon>Bacteria</taxon>
        <taxon>Pseudomonadati</taxon>
        <taxon>Bacteroidota</taxon>
        <taxon>Flavobacteriia</taxon>
        <taxon>Flavobacteriales</taxon>
        <taxon>Flavobacteriaceae</taxon>
        <taxon>Kordia</taxon>
    </lineage>
</organism>
<evidence type="ECO:0000313" key="4">
    <source>
        <dbReference type="Proteomes" id="UP000244090"/>
    </source>
</evidence>
<evidence type="ECO:0000313" key="3">
    <source>
        <dbReference type="EMBL" id="PTX58693.1"/>
    </source>
</evidence>
<feature type="chain" id="PRO_5015685481" evidence="2">
    <location>
        <begin position="22"/>
        <end position="658"/>
    </location>
</feature>
<accession>A0A2T6BRI8</accession>
<feature type="signal peptide" evidence="2">
    <location>
        <begin position="1"/>
        <end position="21"/>
    </location>
</feature>
<gene>
    <name evidence="3" type="ORF">C8N46_1121</name>
</gene>
<keyword evidence="2" id="KW-0732">Signal</keyword>
<evidence type="ECO:0000256" key="2">
    <source>
        <dbReference type="SAM" id="SignalP"/>
    </source>
</evidence>
<dbReference type="Pfam" id="PF14121">
    <property type="entry name" value="Porin_10"/>
    <property type="match status" value="1"/>
</dbReference>
<dbReference type="AlphaFoldDB" id="A0A2T6BRI8"/>
<keyword evidence="4" id="KW-1185">Reference proteome</keyword>
<sequence length="658" mass="76826">MKVKHIFFVLCICMTVFTVQAQEFKPVPEKKQKMSQRGEEPLNRENRSSEKDKTGKRKEYDINLYKIISHDRDTTIVDTTLTIEKDYKYNYLRRDDFELIPFSNLGQTYNNLGYSFDRTQALPNMGMRAKHFNYDEIEDVKYFNVPTPTTELFFKTAMEQGQLLEAFITMNTSKRMNFSIAYKGMRSLGKYQNILSSTGNFKLTANYRTKNDRYGLRAHFYSQDVLNNENGGLTTEAVSDFVNGVEEFLDRSRLAVQFQDAESILVGKRYYLEHDYKIVKQKDSLRDNNLRIGHTFNYETKYYIYNQDRENSLFGESFVATNLRDRSQLRKLFNEASLSYTTKTFGDVKFKANHTKLDYFFDKILYLADDSVVPNRLEGDVLAVGGEWRHTIAGIQLKADLLANISGELGGNYFTGRARYQLNDDAKVEASIVINSKAPNFNFIVNQSDYMDYNWRNNLKNERTQSLNFSLKSKKWLNADVSFTSLDNFTYFSGLTPDAQVAPQQSEDAITYLKVKVGREFRYGKFALNNTIMYQKVGQTGDVFNVPELVTRNTLYYTDKWFKKALFIQTGVTFNYFTEYFGNAYSPLLGEFYSQNQQKIGGFPRFDVFINAKVRRTRIYFKLEHVNSSFTGYDFFSAPNQPYRDFIIRFGLVWNFFS</sequence>
<evidence type="ECO:0000256" key="1">
    <source>
        <dbReference type="SAM" id="MobiDB-lite"/>
    </source>
</evidence>
<proteinExistence type="predicted"/>
<dbReference type="Proteomes" id="UP000244090">
    <property type="component" value="Unassembled WGS sequence"/>
</dbReference>